<keyword evidence="5 14" id="KW-0732">Signal</keyword>
<keyword evidence="6" id="KW-0677">Repeat</keyword>
<dbReference type="Pfam" id="PF12662">
    <property type="entry name" value="cEGF"/>
    <property type="match status" value="1"/>
</dbReference>
<evidence type="ECO:0000256" key="4">
    <source>
        <dbReference type="ARBA" id="ARBA00022692"/>
    </source>
</evidence>
<dbReference type="SMART" id="SM00181">
    <property type="entry name" value="EGF"/>
    <property type="match status" value="3"/>
</dbReference>
<dbReference type="InterPro" id="IPR011042">
    <property type="entry name" value="6-blade_b-propeller_TolB-like"/>
</dbReference>
<evidence type="ECO:0000313" key="16">
    <source>
        <dbReference type="EMBL" id="SOQ56505.1"/>
    </source>
</evidence>
<dbReference type="InterPro" id="IPR026823">
    <property type="entry name" value="cEGF"/>
</dbReference>
<dbReference type="SMART" id="SM00179">
    <property type="entry name" value="EGF_CA"/>
    <property type="match status" value="1"/>
</dbReference>
<dbReference type="PROSITE" id="PS51120">
    <property type="entry name" value="LDLRB"/>
    <property type="match status" value="1"/>
</dbReference>
<dbReference type="SMART" id="SM00135">
    <property type="entry name" value="LY"/>
    <property type="match status" value="7"/>
</dbReference>
<dbReference type="SUPFAM" id="SSF63825">
    <property type="entry name" value="YWTD domain"/>
    <property type="match status" value="2"/>
</dbReference>
<dbReference type="PROSITE" id="PS01186">
    <property type="entry name" value="EGF_2"/>
    <property type="match status" value="1"/>
</dbReference>
<dbReference type="Gene3D" id="2.10.25.10">
    <property type="entry name" value="Laminin"/>
    <property type="match status" value="1"/>
</dbReference>
<dbReference type="InterPro" id="IPR000742">
    <property type="entry name" value="EGF"/>
</dbReference>
<evidence type="ECO:0000256" key="10">
    <source>
        <dbReference type="ARBA" id="ARBA00023170"/>
    </source>
</evidence>
<keyword evidence="4" id="KW-0812">Transmembrane</keyword>
<dbReference type="InterPro" id="IPR001881">
    <property type="entry name" value="EGF-like_Ca-bd_dom"/>
</dbReference>
<dbReference type="GO" id="GO:0016020">
    <property type="term" value="C:membrane"/>
    <property type="evidence" value="ECO:0007669"/>
    <property type="project" value="UniProtKB-SubCell"/>
</dbReference>
<feature type="disulfide bond" evidence="12">
    <location>
        <begin position="54"/>
        <end position="64"/>
    </location>
</feature>
<evidence type="ECO:0000256" key="5">
    <source>
        <dbReference type="ARBA" id="ARBA00022729"/>
    </source>
</evidence>
<evidence type="ECO:0000256" key="2">
    <source>
        <dbReference type="ARBA" id="ARBA00022536"/>
    </source>
</evidence>
<evidence type="ECO:0000256" key="13">
    <source>
        <dbReference type="PROSITE-ProRule" id="PRU00461"/>
    </source>
</evidence>
<dbReference type="PROSITE" id="PS01187">
    <property type="entry name" value="EGF_CA"/>
    <property type="match status" value="1"/>
</dbReference>
<keyword evidence="10" id="KW-0675">Receptor</keyword>
<reference evidence="16" key="1">
    <citation type="submission" date="2016-07" db="EMBL/GenBank/DDBJ databases">
        <authorList>
            <person name="Bretaudeau A."/>
        </authorList>
    </citation>
    <scope>NUCLEOTIDE SEQUENCE</scope>
    <source>
        <strain evidence="16">Rice</strain>
        <tissue evidence="16">Whole body</tissue>
    </source>
</reference>
<dbReference type="InterPro" id="IPR000152">
    <property type="entry name" value="EGF-type_Asp/Asn_hydroxyl_site"/>
</dbReference>
<evidence type="ECO:0000256" key="8">
    <source>
        <dbReference type="ARBA" id="ARBA00023136"/>
    </source>
</evidence>
<dbReference type="SUPFAM" id="SSF57184">
    <property type="entry name" value="Growth factor receptor domain"/>
    <property type="match status" value="1"/>
</dbReference>
<evidence type="ECO:0000256" key="3">
    <source>
        <dbReference type="ARBA" id="ARBA00022583"/>
    </source>
</evidence>
<gene>
    <name evidence="16" type="ORF">SFRICE_024080</name>
</gene>
<dbReference type="InterPro" id="IPR000033">
    <property type="entry name" value="LDLR_classB_rpt"/>
</dbReference>
<dbReference type="PANTHER" id="PTHR46513:SF13">
    <property type="entry name" value="EGF-LIKE DOMAIN-CONTAINING PROTEIN"/>
    <property type="match status" value="1"/>
</dbReference>
<evidence type="ECO:0000256" key="14">
    <source>
        <dbReference type="SAM" id="SignalP"/>
    </source>
</evidence>
<feature type="repeat" description="LDL-receptor class B" evidence="13">
    <location>
        <begin position="537"/>
        <end position="583"/>
    </location>
</feature>
<evidence type="ECO:0000259" key="15">
    <source>
        <dbReference type="PROSITE" id="PS50026"/>
    </source>
</evidence>
<accession>A0A2H1WTW0</accession>
<feature type="signal peptide" evidence="14">
    <location>
        <begin position="1"/>
        <end position="17"/>
    </location>
</feature>
<dbReference type="GO" id="GO:0005509">
    <property type="term" value="F:calcium ion binding"/>
    <property type="evidence" value="ECO:0007669"/>
    <property type="project" value="InterPro"/>
</dbReference>
<sequence>MWRWLHGTLCAVTETCAALQCEEGCRATHGGPACYCRAGYEPDAGGRCRDADECARDDTCAQLCHNTVGSYTCSCAPGYRLQDGRDCVPVNGECRFGRRLSAGDREDAACAEPEGEPLSLLVVTASDVRRVWPGDDAPQWPRTRTRLAALNVRAIDILYSNRSVCYVHHNLSSADIVCAAADDLARRRVLARPALFPDVAGVSHLAADWVAGNWYLVDGAREALYACTRDLQHCRLLVEGALGKVHGFALDPAAGLMFWTVWGAAPPAVERASLAGADRAPVAALKLVYPSALTLEPAARTLYWADAYLDCVERADYSGANRRTLRRGYAVRSEPILAALVFIKCFSQELHHIAALGGVLYLPSWRNSSLLLAGRGGARSVALDARPTAALVFHRARQPRSVHPCSLHNGGCAHLCITAYDGAAARAHCACRHGWRLAGRGGCERAHEDAYLVLARGAPPLVVALALRPRGWEAAAPATDAARPTAADVDTRDGLLYYCDVHRYQIVRQRLDGSGRELFAGRDVDNCEGLAVDWMGRNLYWTDDALGTVSVARLDAPDVRRVLVRERDYQHYHPRAIALQPANGTMFWSVWAGAGGGAARLETAHMDGGARRTLLADGLHWPAGLALSDDGYLYWCDTFLNRVERLELRSGRRQLVTADAVKPYGLALYEEISVLFNAKICHDMTARLA</sequence>
<dbReference type="GO" id="GO:0006897">
    <property type="term" value="P:endocytosis"/>
    <property type="evidence" value="ECO:0007669"/>
    <property type="project" value="UniProtKB-KW"/>
</dbReference>
<comment type="subcellular location">
    <subcellularLocation>
        <location evidence="1">Membrane</location>
        <topology evidence="1">Single-pass type I membrane protein</topology>
    </subcellularLocation>
</comment>
<evidence type="ECO:0000256" key="6">
    <source>
        <dbReference type="ARBA" id="ARBA00022737"/>
    </source>
</evidence>
<evidence type="ECO:0000256" key="7">
    <source>
        <dbReference type="ARBA" id="ARBA00022989"/>
    </source>
</evidence>
<dbReference type="PANTHER" id="PTHR46513">
    <property type="entry name" value="VITELLOGENIN RECEPTOR-LIKE PROTEIN-RELATED-RELATED"/>
    <property type="match status" value="1"/>
</dbReference>
<dbReference type="Gene3D" id="2.120.10.30">
    <property type="entry name" value="TolB, C-terminal domain"/>
    <property type="match status" value="2"/>
</dbReference>
<evidence type="ECO:0000256" key="1">
    <source>
        <dbReference type="ARBA" id="ARBA00004479"/>
    </source>
</evidence>
<evidence type="ECO:0000256" key="11">
    <source>
        <dbReference type="ARBA" id="ARBA00023180"/>
    </source>
</evidence>
<keyword evidence="3" id="KW-0254">Endocytosis</keyword>
<dbReference type="InterPro" id="IPR050778">
    <property type="entry name" value="Cueball_EGF_LRP_Nidogen"/>
</dbReference>
<feature type="domain" description="EGF-like" evidence="15">
    <location>
        <begin position="50"/>
        <end position="88"/>
    </location>
</feature>
<evidence type="ECO:0000256" key="9">
    <source>
        <dbReference type="ARBA" id="ARBA00023157"/>
    </source>
</evidence>
<dbReference type="EMBL" id="ODYU01011026">
    <property type="protein sequence ID" value="SOQ56505.1"/>
    <property type="molecule type" value="Genomic_DNA"/>
</dbReference>
<keyword evidence="9 12" id="KW-1015">Disulfide bond</keyword>
<comment type="caution">
    <text evidence="12">Lacks conserved residue(s) required for the propagation of feature annotation.</text>
</comment>
<organism evidence="16">
    <name type="scientific">Spodoptera frugiperda</name>
    <name type="common">Fall armyworm</name>
    <dbReference type="NCBI Taxonomy" id="7108"/>
    <lineage>
        <taxon>Eukaryota</taxon>
        <taxon>Metazoa</taxon>
        <taxon>Ecdysozoa</taxon>
        <taxon>Arthropoda</taxon>
        <taxon>Hexapoda</taxon>
        <taxon>Insecta</taxon>
        <taxon>Pterygota</taxon>
        <taxon>Neoptera</taxon>
        <taxon>Endopterygota</taxon>
        <taxon>Lepidoptera</taxon>
        <taxon>Glossata</taxon>
        <taxon>Ditrysia</taxon>
        <taxon>Noctuoidea</taxon>
        <taxon>Noctuidae</taxon>
        <taxon>Amphipyrinae</taxon>
        <taxon>Spodoptera</taxon>
    </lineage>
</organism>
<protein>
    <submittedName>
        <fullName evidence="16">SFRICE_024080</fullName>
    </submittedName>
</protein>
<evidence type="ECO:0000256" key="12">
    <source>
        <dbReference type="PROSITE-ProRule" id="PRU00076"/>
    </source>
</evidence>
<proteinExistence type="predicted"/>
<dbReference type="AlphaFoldDB" id="A0A2H1WTW0"/>
<feature type="chain" id="PRO_5013688818" evidence="14">
    <location>
        <begin position="18"/>
        <end position="689"/>
    </location>
</feature>
<keyword evidence="7" id="KW-1133">Transmembrane helix</keyword>
<dbReference type="PROSITE" id="PS00010">
    <property type="entry name" value="ASX_HYDROXYL"/>
    <property type="match status" value="1"/>
</dbReference>
<keyword evidence="2 12" id="KW-0245">EGF-like domain</keyword>
<dbReference type="InterPro" id="IPR009030">
    <property type="entry name" value="Growth_fac_rcpt_cys_sf"/>
</dbReference>
<dbReference type="CDD" id="cd00054">
    <property type="entry name" value="EGF_CA"/>
    <property type="match status" value="1"/>
</dbReference>
<keyword evidence="8" id="KW-0472">Membrane</keyword>
<keyword evidence="11" id="KW-0325">Glycoprotein</keyword>
<dbReference type="PROSITE" id="PS50026">
    <property type="entry name" value="EGF_3"/>
    <property type="match status" value="1"/>
</dbReference>
<dbReference type="FunFam" id="2.10.25.10:FF:000009">
    <property type="entry name" value="Low-density lipoprotein receptor isoform 1"/>
    <property type="match status" value="1"/>
</dbReference>
<dbReference type="InterPro" id="IPR018097">
    <property type="entry name" value="EGF_Ca-bd_CS"/>
</dbReference>
<name>A0A2H1WTW0_SPOFR</name>